<gene>
    <name evidence="12" type="primary">LOC101857414</name>
</gene>
<sequence>MKASVSIGSAPYLPNPHKLVAMRLGSRLLILVVALGVVVPIVVLFSSLDTGLGKIRGTQPSNTAATRGAMQESTVQDPQGRAGSSRLISPMWWTNHIHSTCERLGYQKPRVEEIKPEMFKKILVDDDNKLLYCQIPKVASTTWRRVFLLLSGKMNTTNPLELRSNDVHHKYDEFLTYLSDFSTSDIMYRLNHYFKFVFVREPFERLLSAFRNKFETNTLSAAYFRKQFGRKIIEKYRENPTKEAVELGTDLKFEEFVNYLTDPKRKLHLNEHWDKFQDLCHPCIVNYDFIGKLPNIDKDSGYVLERTGIADKVKFPSRSESKYGRLGTDSYMKKYYTQIPKKSLIQLFNMYKADFAIFNFTIPEVIKEML</sequence>
<keyword evidence="6 9" id="KW-0333">Golgi apparatus</keyword>
<reference evidence="12" key="1">
    <citation type="submission" date="2025-08" db="UniProtKB">
        <authorList>
            <consortium name="RefSeq"/>
        </authorList>
    </citation>
    <scope>IDENTIFICATION</scope>
</reference>
<comment type="similarity">
    <text evidence="2 9">Belongs to the sulfotransferase 2 family.</text>
</comment>
<keyword evidence="9" id="KW-0735">Signal-anchor</keyword>
<feature type="region of interest" description="Disordered" evidence="10">
    <location>
        <begin position="56"/>
        <end position="83"/>
    </location>
</feature>
<evidence type="ECO:0000256" key="8">
    <source>
        <dbReference type="ARBA" id="ARBA00023180"/>
    </source>
</evidence>
<keyword evidence="5 9" id="KW-1133">Transmembrane helix</keyword>
<evidence type="ECO:0000313" key="12">
    <source>
        <dbReference type="RefSeq" id="XP_035826128.1"/>
    </source>
</evidence>
<dbReference type="InterPro" id="IPR005331">
    <property type="entry name" value="Sulfotransferase"/>
</dbReference>
<dbReference type="PANTHER" id="PTHR12137">
    <property type="entry name" value="CARBOHYDRATE SULFOTRANSFERASE"/>
    <property type="match status" value="1"/>
</dbReference>
<evidence type="ECO:0000256" key="7">
    <source>
        <dbReference type="ARBA" id="ARBA00023136"/>
    </source>
</evidence>
<keyword evidence="3 9" id="KW-0808">Transferase</keyword>
<evidence type="ECO:0000256" key="2">
    <source>
        <dbReference type="ARBA" id="ARBA00006339"/>
    </source>
</evidence>
<evidence type="ECO:0000313" key="11">
    <source>
        <dbReference type="Proteomes" id="UP000694888"/>
    </source>
</evidence>
<feature type="transmembrane region" description="Helical" evidence="9">
    <location>
        <begin position="28"/>
        <end position="48"/>
    </location>
</feature>
<evidence type="ECO:0000256" key="1">
    <source>
        <dbReference type="ARBA" id="ARBA00004323"/>
    </source>
</evidence>
<protein>
    <recommendedName>
        <fullName evidence="9">Carbohydrate sulfotransferase</fullName>
        <ecNumber evidence="9">2.8.2.-</ecNumber>
    </recommendedName>
</protein>
<dbReference type="Pfam" id="PF03567">
    <property type="entry name" value="Sulfotransfer_2"/>
    <property type="match status" value="1"/>
</dbReference>
<feature type="compositionally biased region" description="Polar residues" evidence="10">
    <location>
        <begin position="58"/>
        <end position="77"/>
    </location>
</feature>
<proteinExistence type="inferred from homology"/>
<dbReference type="Proteomes" id="UP000694888">
    <property type="component" value="Unplaced"/>
</dbReference>
<comment type="subcellular location">
    <subcellularLocation>
        <location evidence="1 9">Golgi apparatus membrane</location>
        <topology evidence="1 9">Single-pass type II membrane protein</topology>
    </subcellularLocation>
</comment>
<evidence type="ECO:0000256" key="3">
    <source>
        <dbReference type="ARBA" id="ARBA00022679"/>
    </source>
</evidence>
<keyword evidence="7 9" id="KW-0472">Membrane</keyword>
<dbReference type="Gene3D" id="3.40.50.300">
    <property type="entry name" value="P-loop containing nucleotide triphosphate hydrolases"/>
    <property type="match status" value="1"/>
</dbReference>
<dbReference type="InterPro" id="IPR027417">
    <property type="entry name" value="P-loop_NTPase"/>
</dbReference>
<keyword evidence="9" id="KW-0119">Carbohydrate metabolism</keyword>
<name>A0ABM1VUN6_APLCA</name>
<dbReference type="InterPro" id="IPR018011">
    <property type="entry name" value="Carb_sulfotrans_8-10"/>
</dbReference>
<evidence type="ECO:0000256" key="5">
    <source>
        <dbReference type="ARBA" id="ARBA00022989"/>
    </source>
</evidence>
<dbReference type="PANTHER" id="PTHR12137:SF54">
    <property type="entry name" value="CARBOHYDRATE SULFOTRANSFERASE"/>
    <property type="match status" value="1"/>
</dbReference>
<keyword evidence="8 9" id="KW-0325">Glycoprotein</keyword>
<evidence type="ECO:0000256" key="9">
    <source>
        <dbReference type="RuleBase" id="RU364020"/>
    </source>
</evidence>
<organism evidence="11 12">
    <name type="scientific">Aplysia californica</name>
    <name type="common">California sea hare</name>
    <dbReference type="NCBI Taxonomy" id="6500"/>
    <lineage>
        <taxon>Eukaryota</taxon>
        <taxon>Metazoa</taxon>
        <taxon>Spiralia</taxon>
        <taxon>Lophotrochozoa</taxon>
        <taxon>Mollusca</taxon>
        <taxon>Gastropoda</taxon>
        <taxon>Heterobranchia</taxon>
        <taxon>Euthyneura</taxon>
        <taxon>Tectipleura</taxon>
        <taxon>Aplysiida</taxon>
        <taxon>Aplysioidea</taxon>
        <taxon>Aplysiidae</taxon>
        <taxon>Aplysia</taxon>
    </lineage>
</organism>
<accession>A0ABM1VUN6</accession>
<keyword evidence="4 9" id="KW-0812">Transmembrane</keyword>
<dbReference type="RefSeq" id="XP_035826128.1">
    <property type="nucleotide sequence ID" value="XM_035970235.1"/>
</dbReference>
<keyword evidence="11" id="KW-1185">Reference proteome</keyword>
<dbReference type="EC" id="2.8.2.-" evidence="9"/>
<dbReference type="GeneID" id="101857414"/>
<evidence type="ECO:0000256" key="4">
    <source>
        <dbReference type="ARBA" id="ARBA00022692"/>
    </source>
</evidence>
<evidence type="ECO:0000256" key="10">
    <source>
        <dbReference type="SAM" id="MobiDB-lite"/>
    </source>
</evidence>
<evidence type="ECO:0000256" key="6">
    <source>
        <dbReference type="ARBA" id="ARBA00023034"/>
    </source>
</evidence>